<sequence>MLDLDFFWGWEMGLQLRHGNVGFLYSQLFVEPKYPTDLFTNQVIIVTGSNVGLGYEAARHFVRLNAARVILAVRNVEAGHKAKKAVKQSTGRHGVCEVWEVDLASCDSVRAFSARASQLPRLDVLMANAGIATTRFTTAEEHEHSITVNVINTFLLAFLLVPVLKRTEETYPDATPHLSVVTSEVHAWTDLPEWKTENTFKTLDDETKADMNMRYPTTKLLQILVSRELASRLEGSGVVVNMLQPGMCHSELTREDGWMTAVLKLILARSTEVGSRTLVAAASAGIEAHGAYMRDGEIDNEALSPFVRSDDGEIAQKKVWEELIRILENAYPGATAF</sequence>
<dbReference type="Proteomes" id="UP000434172">
    <property type="component" value="Unassembled WGS sequence"/>
</dbReference>
<name>A0A8H3ZPI1_9PEZI</name>
<keyword evidence="3" id="KW-1185">Reference proteome</keyword>
<evidence type="ECO:0008006" key="4">
    <source>
        <dbReference type="Google" id="ProtNLM"/>
    </source>
</evidence>
<gene>
    <name evidence="2" type="ORF">GQ607_005697</name>
</gene>
<reference evidence="2 3" key="1">
    <citation type="submission" date="2019-12" db="EMBL/GenBank/DDBJ databases">
        <title>A genome sequence resource for the geographically widespread anthracnose pathogen Colletotrichum asianum.</title>
        <authorList>
            <person name="Meng Y."/>
        </authorList>
    </citation>
    <scope>NUCLEOTIDE SEQUENCE [LARGE SCALE GENOMIC DNA]</scope>
    <source>
        <strain evidence="2 3">ICMP 18580</strain>
    </source>
</reference>
<dbReference type="InterPro" id="IPR002347">
    <property type="entry name" value="SDR_fam"/>
</dbReference>
<evidence type="ECO:0000313" key="2">
    <source>
        <dbReference type="EMBL" id="KAF0326933.1"/>
    </source>
</evidence>
<dbReference type="PRINTS" id="PR00081">
    <property type="entry name" value="GDHRDH"/>
</dbReference>
<evidence type="ECO:0000313" key="3">
    <source>
        <dbReference type="Proteomes" id="UP000434172"/>
    </source>
</evidence>
<proteinExistence type="predicted"/>
<dbReference type="GO" id="GO:0016491">
    <property type="term" value="F:oxidoreductase activity"/>
    <property type="evidence" value="ECO:0007669"/>
    <property type="project" value="UniProtKB-KW"/>
</dbReference>
<organism evidence="2 3">
    <name type="scientific">Colletotrichum asianum</name>
    <dbReference type="NCBI Taxonomy" id="702518"/>
    <lineage>
        <taxon>Eukaryota</taxon>
        <taxon>Fungi</taxon>
        <taxon>Dikarya</taxon>
        <taxon>Ascomycota</taxon>
        <taxon>Pezizomycotina</taxon>
        <taxon>Sordariomycetes</taxon>
        <taxon>Hypocreomycetidae</taxon>
        <taxon>Glomerellales</taxon>
        <taxon>Glomerellaceae</taxon>
        <taxon>Colletotrichum</taxon>
        <taxon>Colletotrichum gloeosporioides species complex</taxon>
    </lineage>
</organism>
<dbReference type="EMBL" id="WOWK01000026">
    <property type="protein sequence ID" value="KAF0326933.1"/>
    <property type="molecule type" value="Genomic_DNA"/>
</dbReference>
<comment type="caution">
    <text evidence="2">The sequence shown here is derived from an EMBL/GenBank/DDBJ whole genome shotgun (WGS) entry which is preliminary data.</text>
</comment>
<dbReference type="PANTHER" id="PTHR43157:SF67">
    <property type="entry name" value="DEHYDROGENASE_REDUCTASE FAMILY PROTEIN, PUTATIVE (AFU_ORTHOLOGUE AFUA_3G02580)-RELATED"/>
    <property type="match status" value="1"/>
</dbReference>
<dbReference type="OrthoDB" id="542013at2759"/>
<keyword evidence="1" id="KW-0560">Oxidoreductase</keyword>
<dbReference type="InterPro" id="IPR036291">
    <property type="entry name" value="NAD(P)-bd_dom_sf"/>
</dbReference>
<dbReference type="AlphaFoldDB" id="A0A8H3ZPI1"/>
<accession>A0A8H3ZPI1</accession>
<protein>
    <recommendedName>
        <fullName evidence="4">Short-chain dehydrogenase</fullName>
    </recommendedName>
</protein>
<dbReference type="PANTHER" id="PTHR43157">
    <property type="entry name" value="PHOSPHATIDYLINOSITOL-GLYCAN BIOSYNTHESIS CLASS F PROTEIN-RELATED"/>
    <property type="match status" value="1"/>
</dbReference>
<dbReference type="Pfam" id="PF00106">
    <property type="entry name" value="adh_short"/>
    <property type="match status" value="1"/>
</dbReference>
<dbReference type="Gene3D" id="3.40.50.720">
    <property type="entry name" value="NAD(P)-binding Rossmann-like Domain"/>
    <property type="match status" value="1"/>
</dbReference>
<evidence type="ECO:0000256" key="1">
    <source>
        <dbReference type="ARBA" id="ARBA00023002"/>
    </source>
</evidence>
<dbReference type="SUPFAM" id="SSF51735">
    <property type="entry name" value="NAD(P)-binding Rossmann-fold domains"/>
    <property type="match status" value="1"/>
</dbReference>